<gene>
    <name evidence="2" type="ordered locus">LA2_05915</name>
</gene>
<evidence type="ECO:0000256" key="1">
    <source>
        <dbReference type="SAM" id="MobiDB-lite"/>
    </source>
</evidence>
<reference evidence="2 3" key="1">
    <citation type="journal article" date="2011" name="J. Bacteriol.">
        <title>Genome sequence of Lactobacillus amylovorus GRL1112.</title>
        <authorList>
            <person name="Kant R."/>
            <person name="Paulin L."/>
            <person name="Alatalo E."/>
            <person name="de Vos W.M."/>
            <person name="Palva A."/>
        </authorList>
    </citation>
    <scope>NUCLEOTIDE SEQUENCE [LARGE SCALE GENOMIC DNA]</scope>
    <source>
        <strain evidence="2 3">GRL 1112</strain>
    </source>
</reference>
<accession>E4SIZ3</accession>
<sequence>MKPNTRVINYVSLVQDGVLTLDDVPQDVTKETTKWLRYLSGVENDGMVKDTDTGTDPAPKPETDVKSEPKKETKPVLGDPLAPNSLLGNLNQKAGE</sequence>
<feature type="region of interest" description="Disordered" evidence="1">
    <location>
        <begin position="43"/>
        <end position="96"/>
    </location>
</feature>
<feature type="compositionally biased region" description="Basic and acidic residues" evidence="1">
    <location>
        <begin position="59"/>
        <end position="74"/>
    </location>
</feature>
<dbReference type="Proteomes" id="UP000007033">
    <property type="component" value="Chromosome"/>
</dbReference>
<name>E4SIZ3_LACAR</name>
<dbReference type="KEGG" id="lam:LA2_05915"/>
<dbReference type="HOGENOM" id="CLU_197472_0_0_9"/>
<evidence type="ECO:0000313" key="3">
    <source>
        <dbReference type="Proteomes" id="UP000007033"/>
    </source>
</evidence>
<evidence type="ECO:0000313" key="2">
    <source>
        <dbReference type="EMBL" id="ADQ59142.1"/>
    </source>
</evidence>
<dbReference type="AlphaFoldDB" id="E4SIZ3"/>
<organism evidence="2 3">
    <name type="scientific">Lactobacillus amylovorus (strain GRL 1112)</name>
    <dbReference type="NCBI Taxonomy" id="695560"/>
    <lineage>
        <taxon>Bacteria</taxon>
        <taxon>Bacillati</taxon>
        <taxon>Bacillota</taxon>
        <taxon>Bacilli</taxon>
        <taxon>Lactobacillales</taxon>
        <taxon>Lactobacillaceae</taxon>
        <taxon>Lactobacillus</taxon>
    </lineage>
</organism>
<dbReference type="PATRIC" id="fig|695560.3.peg.1164"/>
<proteinExistence type="predicted"/>
<feature type="compositionally biased region" description="Polar residues" evidence="1">
    <location>
        <begin position="86"/>
        <end position="96"/>
    </location>
</feature>
<dbReference type="RefSeq" id="WP_013437937.1">
    <property type="nucleotide sequence ID" value="NC_014724.1"/>
</dbReference>
<dbReference type="EMBL" id="CP002338">
    <property type="protein sequence ID" value="ADQ59142.1"/>
    <property type="molecule type" value="Genomic_DNA"/>
</dbReference>
<protein>
    <submittedName>
        <fullName evidence="2">Uncharacterized protein</fullName>
    </submittedName>
</protein>